<dbReference type="AlphaFoldDB" id="A0A516GCI9"/>
<dbReference type="RefSeq" id="WP_143783920.1">
    <property type="nucleotide sequence ID" value="NZ_CP041616.1"/>
</dbReference>
<keyword evidence="2" id="KW-0472">Membrane</keyword>
<dbReference type="InterPro" id="IPR043777">
    <property type="entry name" value="DUF5719"/>
</dbReference>
<feature type="compositionally biased region" description="Basic residues" evidence="1">
    <location>
        <begin position="1"/>
        <end position="11"/>
    </location>
</feature>
<name>A0A516GCI9_9MICO</name>
<protein>
    <recommendedName>
        <fullName evidence="5">Secreted protein</fullName>
    </recommendedName>
</protein>
<evidence type="ECO:0000256" key="1">
    <source>
        <dbReference type="SAM" id="MobiDB-lite"/>
    </source>
</evidence>
<dbReference type="Proteomes" id="UP000315395">
    <property type="component" value="Chromosome"/>
</dbReference>
<feature type="region of interest" description="Disordered" evidence="1">
    <location>
        <begin position="1"/>
        <end position="79"/>
    </location>
</feature>
<keyword evidence="4" id="KW-1185">Reference proteome</keyword>
<feature type="transmembrane region" description="Helical" evidence="2">
    <location>
        <begin position="84"/>
        <end position="105"/>
    </location>
</feature>
<proteinExistence type="predicted"/>
<reference evidence="3 4" key="1">
    <citation type="submission" date="2019-07" db="EMBL/GenBank/DDBJ databases">
        <title>complete genome sequencing of Ornithinimicrobium sp. H23M54.</title>
        <authorList>
            <person name="Bae J.-W."/>
            <person name="Lee S.-Y."/>
        </authorList>
    </citation>
    <scope>NUCLEOTIDE SEQUENCE [LARGE SCALE GENOMIC DNA]</scope>
    <source>
        <strain evidence="3 4">H23M54</strain>
    </source>
</reference>
<dbReference type="Pfam" id="PF18986">
    <property type="entry name" value="DUF5719"/>
    <property type="match status" value="1"/>
</dbReference>
<sequence length="583" mass="58388">MPRYPKRRRPATPRVDDLFYGNPDPESEQQPADVDASPESSEADRGVDVDDPAQSGAGDAAVDQSPEEGAGGAAKSRSRRRIGVLGRVTRAGALAVSAAALVYAVGAGHVGTLDLAAALDRDDPVTEHPGQPVGLALVTETSLGCVGPEQVGLDDPSVPEPDQTVSVAVASAPHEALPEGLDPAGAGEAQVSVTPGGDTERLVARGGLAGAQVSGDAWARGSAEGALAAGFAGSQMGLGTQEQARGLTTAACQVAQEESWLVGGGGQPGRIERLILANPTGNPVTVQVDVLGADGPVDTAGGRGIVVPSGERQVILLDALAPGEERPVLHVRTTGGPILAAVGDRWLEGTLDRGVELTTPAAPPASSLVIPAVPVGAGEADSAVVRVAVPGDEDAVVQLRALTPDGPVRISNAVTTVQAGAVADVDVSDLPPGTHAIEIGADTPVVASAHVERRATLDGVSDLAWVPAGPLTSALVGAPLAHAGTDPLERELSIASAEGAQVQILTVVGGTTDVRRLDVPAAGSATVSLDPAAESVWVRALGGTATSAVVSTLEDDAGTLIAGMVLPEAPVTRQVRSVAPWLP</sequence>
<accession>A0A516GCI9</accession>
<keyword evidence="2" id="KW-0812">Transmembrane</keyword>
<dbReference type="EMBL" id="CP041616">
    <property type="protein sequence ID" value="QDO89245.1"/>
    <property type="molecule type" value="Genomic_DNA"/>
</dbReference>
<keyword evidence="2" id="KW-1133">Transmembrane helix</keyword>
<organism evidence="3 4">
    <name type="scientific">Ornithinimicrobium ciconiae</name>
    <dbReference type="NCBI Taxonomy" id="2594265"/>
    <lineage>
        <taxon>Bacteria</taxon>
        <taxon>Bacillati</taxon>
        <taxon>Actinomycetota</taxon>
        <taxon>Actinomycetes</taxon>
        <taxon>Micrococcales</taxon>
        <taxon>Ornithinimicrobiaceae</taxon>
        <taxon>Ornithinimicrobium</taxon>
    </lineage>
</organism>
<evidence type="ECO:0008006" key="5">
    <source>
        <dbReference type="Google" id="ProtNLM"/>
    </source>
</evidence>
<evidence type="ECO:0000313" key="3">
    <source>
        <dbReference type="EMBL" id="QDO89245.1"/>
    </source>
</evidence>
<evidence type="ECO:0000256" key="2">
    <source>
        <dbReference type="SAM" id="Phobius"/>
    </source>
</evidence>
<gene>
    <name evidence="3" type="ORF">FNH13_13660</name>
</gene>
<dbReference type="KEGG" id="orz:FNH13_13660"/>
<dbReference type="OrthoDB" id="5141713at2"/>
<evidence type="ECO:0000313" key="4">
    <source>
        <dbReference type="Proteomes" id="UP000315395"/>
    </source>
</evidence>